<evidence type="ECO:0000313" key="2">
    <source>
        <dbReference type="EMBL" id="CAG6394222.1"/>
    </source>
</evidence>
<evidence type="ECO:0000256" key="1">
    <source>
        <dbReference type="SAM" id="MobiDB-lite"/>
    </source>
</evidence>
<comment type="caution">
    <text evidence="2">The sequence shown here is derived from an EMBL/GenBank/DDBJ whole genome shotgun (WGS) entry which is preliminary data.</text>
</comment>
<feature type="region of interest" description="Disordered" evidence="1">
    <location>
        <begin position="1"/>
        <end position="106"/>
    </location>
</feature>
<dbReference type="AlphaFoldDB" id="A0A9W4DRB2"/>
<protein>
    <submittedName>
        <fullName evidence="2">Uncharacterized protein</fullName>
    </submittedName>
</protein>
<feature type="compositionally biased region" description="Basic residues" evidence="1">
    <location>
        <begin position="96"/>
        <end position="106"/>
    </location>
</feature>
<name>A0A9W4DRB2_9ACTN</name>
<feature type="compositionally biased region" description="Basic residues" evidence="1">
    <location>
        <begin position="23"/>
        <end position="51"/>
    </location>
</feature>
<keyword evidence="3" id="KW-1185">Reference proteome</keyword>
<proteinExistence type="predicted"/>
<gene>
    <name evidence="2" type="ORF">SCOCK_250041</name>
</gene>
<feature type="region of interest" description="Disordered" evidence="1">
    <location>
        <begin position="168"/>
        <end position="202"/>
    </location>
</feature>
<evidence type="ECO:0000313" key="3">
    <source>
        <dbReference type="Proteomes" id="UP001152519"/>
    </source>
</evidence>
<organism evidence="2 3">
    <name type="scientific">Actinacidiphila cocklensis</name>
    <dbReference type="NCBI Taxonomy" id="887465"/>
    <lineage>
        <taxon>Bacteria</taxon>
        <taxon>Bacillati</taxon>
        <taxon>Actinomycetota</taxon>
        <taxon>Actinomycetes</taxon>
        <taxon>Kitasatosporales</taxon>
        <taxon>Streptomycetaceae</taxon>
        <taxon>Actinacidiphila</taxon>
    </lineage>
</organism>
<sequence>MSQLPPEEPSHAAERCPNPQGSRARRRPRGSRSHRCQRRTRRRKRPRRRTRGGCGGRRLLRVRLLGADDHDRGPAADRHGRRDARLRPADPDDRRLRRRVQGHHALQRQGLRPVFAGDRALVGRRPGQAEPHLADAVRRPRTVRSSGRLMPDAKGRVKRLQFHLLSSGIASGRGGPSRLRKVLPPRPSVYSDPGPRTRCGAQVPGLRCGLPADRGDFATPRPPCRPAASPAALTHKVAVTYASRRRSHG</sequence>
<feature type="compositionally biased region" description="Basic and acidic residues" evidence="1">
    <location>
        <begin position="66"/>
        <end position="95"/>
    </location>
</feature>
<accession>A0A9W4DRB2</accession>
<dbReference type="EMBL" id="CAJSLV010000054">
    <property type="protein sequence ID" value="CAG6394222.1"/>
    <property type="molecule type" value="Genomic_DNA"/>
</dbReference>
<dbReference type="Proteomes" id="UP001152519">
    <property type="component" value="Unassembled WGS sequence"/>
</dbReference>
<reference evidence="2" key="1">
    <citation type="submission" date="2021-05" db="EMBL/GenBank/DDBJ databases">
        <authorList>
            <person name="Arsene-Ploetze F."/>
        </authorList>
    </citation>
    <scope>NUCLEOTIDE SEQUENCE</scope>
    <source>
        <strain evidence="2">DSM 42138</strain>
    </source>
</reference>